<feature type="compositionally biased region" description="Basic and acidic residues" evidence="3">
    <location>
        <begin position="292"/>
        <end position="305"/>
    </location>
</feature>
<sequence>MAPPKQKTQKMSLGDFLGDQCMRHPLNLPGLKSKLTLSRQRWALGPTRWKISPSLVPTRANKSRRFVTLDLPSYLANPAAQHLTSFRTGPSTGYGSSRPTFGSSGGGMGSVDRAADRGFAVREELPLPTKPPFTAHLGNLSYDATEGDIQDFFDGCDVTNVRIVEDKLDHRPKGFGYVEFGTVEGLKKALSLGGTQFQGRNIKVSVADPPKDRVESRVFDDWTRKGPLPPIEGQRRSAGSGFNRGFGGPESDAGSERGGRRPFEGDGRVRDFGNWERKGPLSPVTPAAGPPREAREPREPRERKMSPNWGEARSNSRPRRDFSESRPPVERQPTAADLDDSWRSKMKPDSAAKSPEPATPEISSPSSPAAKPAVPATRPKLNLQKRTVSETPAAPTSASGDSKASPFGAARPIDTAAKERQIEERRQLAIRQKKEADDKAREEKRKQEAAAPKTERSASGQSNKKEDEKENGADSPTPGRNYEILQRMDDNNEGDEEKTNGDAVDDKASKPSEAPKEAKPQEQSWRRADTAPAAEAKDDDGWSTVPSNKKNNRRGGSRAMAS</sequence>
<evidence type="ECO:0000313" key="6">
    <source>
        <dbReference type="Proteomes" id="UP001367316"/>
    </source>
</evidence>
<feature type="compositionally biased region" description="Basic and acidic residues" evidence="3">
    <location>
        <begin position="416"/>
        <end position="456"/>
    </location>
</feature>
<dbReference type="PANTHER" id="PTHR23236:SF11">
    <property type="entry name" value="EUKARYOTIC TRANSLATION INITIATION FACTOR 4H"/>
    <property type="match status" value="1"/>
</dbReference>
<dbReference type="InterPro" id="IPR000504">
    <property type="entry name" value="RRM_dom"/>
</dbReference>
<feature type="domain" description="RRM" evidence="4">
    <location>
        <begin position="133"/>
        <end position="209"/>
    </location>
</feature>
<evidence type="ECO:0000256" key="3">
    <source>
        <dbReference type="SAM" id="MobiDB-lite"/>
    </source>
</evidence>
<dbReference type="Proteomes" id="UP001367316">
    <property type="component" value="Unassembled WGS sequence"/>
</dbReference>
<evidence type="ECO:0000256" key="1">
    <source>
        <dbReference type="ARBA" id="ARBA00022884"/>
    </source>
</evidence>
<feature type="compositionally biased region" description="Low complexity" evidence="3">
    <location>
        <begin position="354"/>
        <end position="376"/>
    </location>
</feature>
<dbReference type="InterPro" id="IPR035979">
    <property type="entry name" value="RBD_domain_sf"/>
</dbReference>
<reference evidence="5 6" key="1">
    <citation type="submission" date="2024-04" db="EMBL/GenBank/DDBJ databases">
        <title>Phyllosticta paracitricarpa is synonymous to the EU quarantine fungus P. citricarpa based on phylogenomic analyses.</title>
        <authorList>
            <consortium name="Lawrence Berkeley National Laboratory"/>
            <person name="Van ingen-buijs V.A."/>
            <person name="Van westerhoven A.C."/>
            <person name="Haridas S."/>
            <person name="Skiadas P."/>
            <person name="Martin F."/>
            <person name="Groenewald J.Z."/>
            <person name="Crous P.W."/>
            <person name="Seidl M.F."/>
        </authorList>
    </citation>
    <scope>NUCLEOTIDE SEQUENCE [LARGE SCALE GENOMIC DNA]</scope>
    <source>
        <strain evidence="5 6">CBS 141358</strain>
    </source>
</reference>
<name>A0ABR1NLB7_9PEZI</name>
<feature type="region of interest" description="Disordered" evidence="3">
    <location>
        <begin position="85"/>
        <end position="109"/>
    </location>
</feature>
<gene>
    <name evidence="5" type="ORF">JOL62DRAFT_552883</name>
</gene>
<dbReference type="PANTHER" id="PTHR23236">
    <property type="entry name" value="EUKARYOTIC TRANSLATION INITIATION FACTOR 4B/4H"/>
    <property type="match status" value="1"/>
</dbReference>
<feature type="compositionally biased region" description="Basic and acidic residues" evidence="3">
    <location>
        <begin position="318"/>
        <end position="329"/>
    </location>
</feature>
<proteinExistence type="predicted"/>
<keyword evidence="1 2" id="KW-0694">RNA-binding</keyword>
<evidence type="ECO:0000313" key="5">
    <source>
        <dbReference type="EMBL" id="KAK7615507.1"/>
    </source>
</evidence>
<feature type="region of interest" description="Disordered" evidence="3">
    <location>
        <begin position="222"/>
        <end position="562"/>
    </location>
</feature>
<dbReference type="Gene3D" id="3.30.70.330">
    <property type="match status" value="1"/>
</dbReference>
<feature type="compositionally biased region" description="Basic and acidic residues" evidence="3">
    <location>
        <begin position="463"/>
        <end position="472"/>
    </location>
</feature>
<accession>A0ABR1NLB7</accession>
<dbReference type="EMBL" id="JBBPBF010000001">
    <property type="protein sequence ID" value="KAK7615507.1"/>
    <property type="molecule type" value="Genomic_DNA"/>
</dbReference>
<dbReference type="PROSITE" id="PS50102">
    <property type="entry name" value="RRM"/>
    <property type="match status" value="1"/>
</dbReference>
<feature type="compositionally biased region" description="Polar residues" evidence="3">
    <location>
        <begin position="85"/>
        <end position="102"/>
    </location>
</feature>
<dbReference type="SUPFAM" id="SSF54928">
    <property type="entry name" value="RNA-binding domain, RBD"/>
    <property type="match status" value="1"/>
</dbReference>
<feature type="compositionally biased region" description="Polar residues" evidence="3">
    <location>
        <begin position="384"/>
        <end position="402"/>
    </location>
</feature>
<feature type="compositionally biased region" description="Basic and acidic residues" evidence="3">
    <location>
        <begin position="254"/>
        <end position="279"/>
    </location>
</feature>
<feature type="compositionally biased region" description="Basic and acidic residues" evidence="3">
    <location>
        <begin position="340"/>
        <end position="350"/>
    </location>
</feature>
<dbReference type="Pfam" id="PF00076">
    <property type="entry name" value="RRM_1"/>
    <property type="match status" value="1"/>
</dbReference>
<keyword evidence="6" id="KW-1185">Reference proteome</keyword>
<feature type="compositionally biased region" description="Basic and acidic residues" evidence="3">
    <location>
        <begin position="497"/>
        <end position="540"/>
    </location>
</feature>
<protein>
    <submittedName>
        <fullName evidence="5">Translation initiation factor 4B</fullName>
    </submittedName>
</protein>
<evidence type="ECO:0000256" key="2">
    <source>
        <dbReference type="PROSITE-ProRule" id="PRU00176"/>
    </source>
</evidence>
<keyword evidence="5" id="KW-0396">Initiation factor</keyword>
<dbReference type="GO" id="GO:0003743">
    <property type="term" value="F:translation initiation factor activity"/>
    <property type="evidence" value="ECO:0007669"/>
    <property type="project" value="UniProtKB-KW"/>
</dbReference>
<organism evidence="5 6">
    <name type="scientific">Phyllosticta paracitricarpa</name>
    <dbReference type="NCBI Taxonomy" id="2016321"/>
    <lineage>
        <taxon>Eukaryota</taxon>
        <taxon>Fungi</taxon>
        <taxon>Dikarya</taxon>
        <taxon>Ascomycota</taxon>
        <taxon>Pezizomycotina</taxon>
        <taxon>Dothideomycetes</taxon>
        <taxon>Dothideomycetes incertae sedis</taxon>
        <taxon>Botryosphaeriales</taxon>
        <taxon>Phyllostictaceae</taxon>
        <taxon>Phyllosticta</taxon>
    </lineage>
</organism>
<dbReference type="SMART" id="SM00360">
    <property type="entry name" value="RRM"/>
    <property type="match status" value="1"/>
</dbReference>
<evidence type="ECO:0000259" key="4">
    <source>
        <dbReference type="PROSITE" id="PS50102"/>
    </source>
</evidence>
<keyword evidence="5" id="KW-0648">Protein biosynthesis</keyword>
<dbReference type="InterPro" id="IPR012677">
    <property type="entry name" value="Nucleotide-bd_a/b_plait_sf"/>
</dbReference>
<comment type="caution">
    <text evidence="5">The sequence shown here is derived from an EMBL/GenBank/DDBJ whole genome shotgun (WGS) entry which is preliminary data.</text>
</comment>